<organism evidence="4 5">
    <name type="scientific">Zostera marina</name>
    <name type="common">Eelgrass</name>
    <dbReference type="NCBI Taxonomy" id="29655"/>
    <lineage>
        <taxon>Eukaryota</taxon>
        <taxon>Viridiplantae</taxon>
        <taxon>Streptophyta</taxon>
        <taxon>Embryophyta</taxon>
        <taxon>Tracheophyta</taxon>
        <taxon>Spermatophyta</taxon>
        <taxon>Magnoliopsida</taxon>
        <taxon>Liliopsida</taxon>
        <taxon>Zosteraceae</taxon>
        <taxon>Zostera</taxon>
    </lineage>
</organism>
<feature type="repeat" description="ARM" evidence="1">
    <location>
        <begin position="201"/>
        <end position="243"/>
    </location>
</feature>
<keyword evidence="5" id="KW-1185">Reference proteome</keyword>
<evidence type="ECO:0000256" key="1">
    <source>
        <dbReference type="PROSITE-ProRule" id="PRU00259"/>
    </source>
</evidence>
<dbReference type="Pfam" id="PF25055">
    <property type="entry name" value="DUF7792"/>
    <property type="match status" value="1"/>
</dbReference>
<comment type="caution">
    <text evidence="4">The sequence shown here is derived from an EMBL/GenBank/DDBJ whole genome shotgun (WGS) entry which is preliminary data.</text>
</comment>
<sequence>MADGIKQILARPIQLADQVTKWAEEAQISWQECADLKPKTERLAVLLRQAARASDLYERPTRRIMNDIEQVLDKALSLVSKCRARGLVTRLFTIIPANAFKKMCSQLDNSIADVNWLLRVSKSSSSNVNGGGGNNNYDDDEEDGYLGLPPIASNDPILGFIWEHVAKLTSGNMEEKADAAAALVSLARDNARHRKLIIDEGGIPPLLKLIKEGKKEGQEYAAKTLGLLATNPESVEVMVQAGIGTVFAKVLKEGPMQVQAVIAWAIAELADEYPTCQEAFAQSNVVRLLVGHLAFETVQEHSKYTIHPKSTSIHCVVVANASNAQQKTTTGLIDDDGNSSIKHPLGNHGQNTMNQMHNIVQTTMGKSTSKAPSGASQHQHQHHQNQSQHHQRSSNVSRHHQPNGMSLGGTSIKGGREFEDPETKAYMKQMAARALTSLAKDNCLVCKSITESKALLCFAVLLEKADGEVQSNSAIALMTIARVADKHAELRRSAFKPTSPAAKTVVDQVLKVVELGEYNDLLVPCIIVLGCLARTFRATETRIIGPLVRLLDDREPEVMEEAAIALSKFACTENYLHLDHSKAIIAAGGAKLLVQLVYLGDQEVKLQALALLCYVAFYVPDSEDLAQAEVLAVLEWASKQGPTSVQNQTIETMLPEAKSRLELYQSRGIRGFH</sequence>
<dbReference type="InterPro" id="IPR000225">
    <property type="entry name" value="Armadillo"/>
</dbReference>
<protein>
    <submittedName>
        <fullName evidence="4">Armadillo repeat only 2 protein</fullName>
    </submittedName>
</protein>
<feature type="region of interest" description="Disordered" evidence="2">
    <location>
        <begin position="329"/>
        <end position="417"/>
    </location>
</feature>
<dbReference type="InterPro" id="IPR011989">
    <property type="entry name" value="ARM-like"/>
</dbReference>
<reference evidence="5" key="1">
    <citation type="journal article" date="2016" name="Nature">
        <title>The genome of the seagrass Zostera marina reveals angiosperm adaptation to the sea.</title>
        <authorList>
            <person name="Olsen J.L."/>
            <person name="Rouze P."/>
            <person name="Verhelst B."/>
            <person name="Lin Y.-C."/>
            <person name="Bayer T."/>
            <person name="Collen J."/>
            <person name="Dattolo E."/>
            <person name="De Paoli E."/>
            <person name="Dittami S."/>
            <person name="Maumus F."/>
            <person name="Michel G."/>
            <person name="Kersting A."/>
            <person name="Lauritano C."/>
            <person name="Lohaus R."/>
            <person name="Toepel M."/>
            <person name="Tonon T."/>
            <person name="Vanneste K."/>
            <person name="Amirebrahimi M."/>
            <person name="Brakel J."/>
            <person name="Bostroem C."/>
            <person name="Chovatia M."/>
            <person name="Grimwood J."/>
            <person name="Jenkins J.W."/>
            <person name="Jueterbock A."/>
            <person name="Mraz A."/>
            <person name="Stam W.T."/>
            <person name="Tice H."/>
            <person name="Bornberg-Bauer E."/>
            <person name="Green P.J."/>
            <person name="Pearson G.A."/>
            <person name="Procaccini G."/>
            <person name="Duarte C.M."/>
            <person name="Schmutz J."/>
            <person name="Reusch T.B.H."/>
            <person name="Van de Peer Y."/>
        </authorList>
    </citation>
    <scope>NUCLEOTIDE SEQUENCE [LARGE SCALE GENOMIC DNA]</scope>
    <source>
        <strain evidence="5">cv. Finnish</strain>
    </source>
</reference>
<dbReference type="OrthoDB" id="7537227at2759"/>
<dbReference type="Gene3D" id="1.20.930.20">
    <property type="entry name" value="Adaptor protein Cbl, N-terminal domain"/>
    <property type="match status" value="1"/>
</dbReference>
<dbReference type="PANTHER" id="PTHR46168:SF9">
    <property type="entry name" value="ARMADILLO REPEAT ONLY 2"/>
    <property type="match status" value="1"/>
</dbReference>
<evidence type="ECO:0000313" key="4">
    <source>
        <dbReference type="EMBL" id="KMZ70343.1"/>
    </source>
</evidence>
<dbReference type="PROSITE" id="PS50176">
    <property type="entry name" value="ARM_REPEAT"/>
    <property type="match status" value="1"/>
</dbReference>
<name>A0A0K9PMP5_ZOSMR</name>
<accession>A0A0K9PMP5</accession>
<dbReference type="EMBL" id="LFYR01000729">
    <property type="protein sequence ID" value="KMZ70343.1"/>
    <property type="molecule type" value="Genomic_DNA"/>
</dbReference>
<dbReference type="SMART" id="SM00185">
    <property type="entry name" value="ARM"/>
    <property type="match status" value="4"/>
</dbReference>
<dbReference type="PANTHER" id="PTHR46168">
    <property type="entry name" value="ARMADILLO REPEAT ONLY 4"/>
    <property type="match status" value="1"/>
</dbReference>
<dbReference type="InterPro" id="IPR016024">
    <property type="entry name" value="ARM-type_fold"/>
</dbReference>
<feature type="compositionally biased region" description="Basic residues" evidence="2">
    <location>
        <begin position="379"/>
        <end position="401"/>
    </location>
</feature>
<feature type="compositionally biased region" description="Polar residues" evidence="2">
    <location>
        <begin position="348"/>
        <end position="375"/>
    </location>
</feature>
<dbReference type="Proteomes" id="UP000036987">
    <property type="component" value="Unassembled WGS sequence"/>
</dbReference>
<dbReference type="Pfam" id="PF00514">
    <property type="entry name" value="Arm"/>
    <property type="match status" value="1"/>
</dbReference>
<dbReference type="InterPro" id="IPR036537">
    <property type="entry name" value="Adaptor_Cbl_N_dom_sf"/>
</dbReference>
<dbReference type="AlphaFoldDB" id="A0A0K9PMP5"/>
<evidence type="ECO:0000259" key="3">
    <source>
        <dbReference type="Pfam" id="PF25055"/>
    </source>
</evidence>
<dbReference type="InterPro" id="IPR056694">
    <property type="entry name" value="DUF7792"/>
</dbReference>
<dbReference type="SUPFAM" id="SSF48371">
    <property type="entry name" value="ARM repeat"/>
    <property type="match status" value="1"/>
</dbReference>
<evidence type="ECO:0000256" key="2">
    <source>
        <dbReference type="SAM" id="MobiDB-lite"/>
    </source>
</evidence>
<dbReference type="Gene3D" id="1.25.10.10">
    <property type="entry name" value="Leucine-rich Repeat Variant"/>
    <property type="match status" value="2"/>
</dbReference>
<gene>
    <name evidence="4" type="ORF">ZOSMA_1G03240</name>
</gene>
<evidence type="ECO:0000313" key="5">
    <source>
        <dbReference type="Proteomes" id="UP000036987"/>
    </source>
</evidence>
<dbReference type="OMA" id="PCIRTIG"/>
<proteinExistence type="predicted"/>
<feature type="domain" description="DUF7792" evidence="3">
    <location>
        <begin position="6"/>
        <end position="121"/>
    </location>
</feature>
<dbReference type="GO" id="GO:0007166">
    <property type="term" value="P:cell surface receptor signaling pathway"/>
    <property type="evidence" value="ECO:0007669"/>
    <property type="project" value="InterPro"/>
</dbReference>